<comment type="similarity">
    <text evidence="2">Belongs to the NELF-D family.</text>
</comment>
<dbReference type="GO" id="GO:0034244">
    <property type="term" value="P:negative regulation of transcription elongation by RNA polymerase II"/>
    <property type="evidence" value="ECO:0007669"/>
    <property type="project" value="TreeGrafter"/>
</dbReference>
<evidence type="ECO:0000256" key="1">
    <source>
        <dbReference type="ARBA" id="ARBA00004123"/>
    </source>
</evidence>
<feature type="compositionally biased region" description="Polar residues" evidence="7">
    <location>
        <begin position="1"/>
        <end position="21"/>
    </location>
</feature>
<keyword evidence="6" id="KW-0539">Nucleus</keyword>
<comment type="subcellular location">
    <subcellularLocation>
        <location evidence="1">Nucleus</location>
    </subcellularLocation>
</comment>
<proteinExistence type="inferred from homology"/>
<evidence type="ECO:0000313" key="9">
    <source>
        <dbReference type="Proteomes" id="UP001497623"/>
    </source>
</evidence>
<protein>
    <submittedName>
        <fullName evidence="8">Uncharacterized protein</fullName>
    </submittedName>
</protein>
<gene>
    <name evidence="8" type="ORF">MNOR_LOCUS14933</name>
</gene>
<feature type="non-terminal residue" evidence="8">
    <location>
        <position position="107"/>
    </location>
</feature>
<dbReference type="AlphaFoldDB" id="A0AAV2QQ54"/>
<dbReference type="PANTHER" id="PTHR12144">
    <property type="entry name" value="NEGATIVE ELONGATION FACTOR D"/>
    <property type="match status" value="1"/>
</dbReference>
<evidence type="ECO:0000256" key="5">
    <source>
        <dbReference type="ARBA" id="ARBA00023163"/>
    </source>
</evidence>
<keyword evidence="5" id="KW-0804">Transcription</keyword>
<dbReference type="EMBL" id="CAXKWB010009151">
    <property type="protein sequence ID" value="CAL4093667.1"/>
    <property type="molecule type" value="Genomic_DNA"/>
</dbReference>
<dbReference type="Proteomes" id="UP001497623">
    <property type="component" value="Unassembled WGS sequence"/>
</dbReference>
<evidence type="ECO:0000256" key="6">
    <source>
        <dbReference type="ARBA" id="ARBA00023242"/>
    </source>
</evidence>
<feature type="compositionally biased region" description="Acidic residues" evidence="7">
    <location>
        <begin position="27"/>
        <end position="39"/>
    </location>
</feature>
<organism evidence="8 9">
    <name type="scientific">Meganyctiphanes norvegica</name>
    <name type="common">Northern krill</name>
    <name type="synonym">Thysanopoda norvegica</name>
    <dbReference type="NCBI Taxonomy" id="48144"/>
    <lineage>
        <taxon>Eukaryota</taxon>
        <taxon>Metazoa</taxon>
        <taxon>Ecdysozoa</taxon>
        <taxon>Arthropoda</taxon>
        <taxon>Crustacea</taxon>
        <taxon>Multicrustacea</taxon>
        <taxon>Malacostraca</taxon>
        <taxon>Eumalacostraca</taxon>
        <taxon>Eucarida</taxon>
        <taxon>Euphausiacea</taxon>
        <taxon>Euphausiidae</taxon>
        <taxon>Meganyctiphanes</taxon>
    </lineage>
</organism>
<keyword evidence="9" id="KW-1185">Reference proteome</keyword>
<accession>A0AAV2QQ54</accession>
<evidence type="ECO:0000256" key="7">
    <source>
        <dbReference type="SAM" id="MobiDB-lite"/>
    </source>
</evidence>
<evidence type="ECO:0000256" key="4">
    <source>
        <dbReference type="ARBA" id="ARBA00023015"/>
    </source>
</evidence>
<evidence type="ECO:0000256" key="2">
    <source>
        <dbReference type="ARBA" id="ARBA00005726"/>
    </source>
</evidence>
<keyword evidence="4" id="KW-0805">Transcription regulation</keyword>
<evidence type="ECO:0000313" key="8">
    <source>
        <dbReference type="EMBL" id="CAL4093667.1"/>
    </source>
</evidence>
<sequence>MEEQSPQNDGFQSPSVSQEYQQGGWDEAPDAEQMEEDEALSPADIQTFCIKQFGSTDFIMEPGIFSTLKRYFQAGGNPEQVIDMLSENYQAVAQMANLMAEWLILAG</sequence>
<comment type="caution">
    <text evidence="8">The sequence shown here is derived from an EMBL/GenBank/DDBJ whole genome shotgun (WGS) entry which is preliminary data.</text>
</comment>
<dbReference type="InterPro" id="IPR006942">
    <property type="entry name" value="TH1"/>
</dbReference>
<dbReference type="PANTHER" id="PTHR12144:SF0">
    <property type="entry name" value="NEGATIVE ELONGATION FACTOR C_D"/>
    <property type="match status" value="1"/>
</dbReference>
<reference evidence="8 9" key="1">
    <citation type="submission" date="2024-05" db="EMBL/GenBank/DDBJ databases">
        <authorList>
            <person name="Wallberg A."/>
        </authorList>
    </citation>
    <scope>NUCLEOTIDE SEQUENCE [LARGE SCALE GENOMIC DNA]</scope>
</reference>
<name>A0AAV2QQ54_MEGNR</name>
<keyword evidence="3" id="KW-0678">Repressor</keyword>
<dbReference type="GO" id="GO:0032021">
    <property type="term" value="C:NELF complex"/>
    <property type="evidence" value="ECO:0007669"/>
    <property type="project" value="TreeGrafter"/>
</dbReference>
<feature type="region of interest" description="Disordered" evidence="7">
    <location>
        <begin position="1"/>
        <end position="41"/>
    </location>
</feature>
<dbReference type="Pfam" id="PF04858">
    <property type="entry name" value="TH1"/>
    <property type="match status" value="1"/>
</dbReference>
<evidence type="ECO:0000256" key="3">
    <source>
        <dbReference type="ARBA" id="ARBA00022491"/>
    </source>
</evidence>
<dbReference type="GO" id="GO:0003723">
    <property type="term" value="F:RNA binding"/>
    <property type="evidence" value="ECO:0007669"/>
    <property type="project" value="TreeGrafter"/>
</dbReference>